<sequence length="79" mass="8853">MVQLALAPELVNPPSYVFIAVHYDYDERAESIAVFASESQARRYAEKEFKISHSAEIGRSLVYFLEEGGSVEIIESAVQ</sequence>
<dbReference type="EMBL" id="LR797267">
    <property type="protein sequence ID" value="CAB4197403.1"/>
    <property type="molecule type" value="Genomic_DNA"/>
</dbReference>
<dbReference type="EMBL" id="LR796854">
    <property type="protein sequence ID" value="CAB4169894.1"/>
    <property type="molecule type" value="Genomic_DNA"/>
</dbReference>
<dbReference type="EMBL" id="LR797363">
    <property type="protein sequence ID" value="CAB4210616.1"/>
    <property type="molecule type" value="Genomic_DNA"/>
</dbReference>
<proteinExistence type="predicted"/>
<name>A0A6J5PQS5_9CAUD</name>
<evidence type="ECO:0000313" key="1">
    <source>
        <dbReference type="EMBL" id="CAB4169894.1"/>
    </source>
</evidence>
<reference evidence="1" key="1">
    <citation type="submission" date="2020-05" db="EMBL/GenBank/DDBJ databases">
        <authorList>
            <person name="Chiriac C."/>
            <person name="Salcher M."/>
            <person name="Ghai R."/>
            <person name="Kavagutti S V."/>
        </authorList>
    </citation>
    <scope>NUCLEOTIDE SEQUENCE</scope>
</reference>
<protein>
    <submittedName>
        <fullName evidence="1">Uncharacterized protein</fullName>
    </submittedName>
</protein>
<evidence type="ECO:0000313" key="2">
    <source>
        <dbReference type="EMBL" id="CAB4197403.1"/>
    </source>
</evidence>
<evidence type="ECO:0000313" key="3">
    <source>
        <dbReference type="EMBL" id="CAB4210616.1"/>
    </source>
</evidence>
<organism evidence="1">
    <name type="scientific">uncultured Caudovirales phage</name>
    <dbReference type="NCBI Taxonomy" id="2100421"/>
    <lineage>
        <taxon>Viruses</taxon>
        <taxon>Duplodnaviria</taxon>
        <taxon>Heunggongvirae</taxon>
        <taxon>Uroviricota</taxon>
        <taxon>Caudoviricetes</taxon>
        <taxon>Peduoviridae</taxon>
        <taxon>Maltschvirus</taxon>
        <taxon>Maltschvirus maltsch</taxon>
    </lineage>
</organism>
<accession>A0A6J5PQS5</accession>
<gene>
    <name evidence="2" type="ORF">UFOVP1318_14</name>
    <name evidence="3" type="ORF">UFOVP1430_30</name>
    <name evidence="1" type="ORF">UFOVP903_32</name>
</gene>